<evidence type="ECO:0000313" key="2">
    <source>
        <dbReference type="Proteomes" id="UP001139125"/>
    </source>
</evidence>
<dbReference type="EMBL" id="JANDBC010000002">
    <property type="protein sequence ID" value="MCP9292467.1"/>
    <property type="molecule type" value="Genomic_DNA"/>
</dbReference>
<organism evidence="1 2">
    <name type="scientific">Gracilimonas sediminicola</name>
    <dbReference type="NCBI Taxonomy" id="2952158"/>
    <lineage>
        <taxon>Bacteria</taxon>
        <taxon>Pseudomonadati</taxon>
        <taxon>Balneolota</taxon>
        <taxon>Balneolia</taxon>
        <taxon>Balneolales</taxon>
        <taxon>Balneolaceae</taxon>
        <taxon>Gracilimonas</taxon>
    </lineage>
</organism>
<dbReference type="Proteomes" id="UP001139125">
    <property type="component" value="Unassembled WGS sequence"/>
</dbReference>
<evidence type="ECO:0000313" key="1">
    <source>
        <dbReference type="EMBL" id="MCP9292467.1"/>
    </source>
</evidence>
<protein>
    <submittedName>
        <fullName evidence="1">Uncharacterized protein</fullName>
    </submittedName>
</protein>
<sequence>MNAQSGYIDTGLGQLNLSSNIISSEAVELRIIGRNPASGNPPSGVPFSLDLEIETFRNWAKVLFLPFMASWGQCPDALVVVRSEQTRSVLGFQRFRTSMMDGCRAQGRLVFDRSFVPTSGHKVIFEVYPDDVDLSKLPASDLIEKSAPISLDLDQKTGEQSGVYSPPTESWYKMPELGPGNTLGEVNTLLKRVIIISVAGAGLYFLAPMLPGLRAGVKALAPKVPAE</sequence>
<reference evidence="1" key="1">
    <citation type="submission" date="2022-06" db="EMBL/GenBank/DDBJ databases">
        <title>Gracilimonas sp. CAU 1638 isolated from sea sediment.</title>
        <authorList>
            <person name="Kim W."/>
        </authorList>
    </citation>
    <scope>NUCLEOTIDE SEQUENCE</scope>
    <source>
        <strain evidence="1">CAU 1638</strain>
    </source>
</reference>
<proteinExistence type="predicted"/>
<keyword evidence="2" id="KW-1185">Reference proteome</keyword>
<gene>
    <name evidence="1" type="ORF">NM125_12845</name>
</gene>
<dbReference type="RefSeq" id="WP_255135354.1">
    <property type="nucleotide sequence ID" value="NZ_JANDBC010000002.1"/>
</dbReference>
<dbReference type="AlphaFoldDB" id="A0A9X2RGN6"/>
<comment type="caution">
    <text evidence="1">The sequence shown here is derived from an EMBL/GenBank/DDBJ whole genome shotgun (WGS) entry which is preliminary data.</text>
</comment>
<accession>A0A9X2RGN6</accession>
<name>A0A9X2RGN6_9BACT</name>